<dbReference type="RefSeq" id="WP_139262046.1">
    <property type="nucleotide sequence ID" value="NZ_BBXL01000007.1"/>
</dbReference>
<dbReference type="EMBL" id="FQUC01000007">
    <property type="protein sequence ID" value="SHF49513.1"/>
    <property type="molecule type" value="Genomic_DNA"/>
</dbReference>
<accession>A0A1M5C403</accession>
<gene>
    <name evidence="1" type="ORF">SAMN05444362_10724</name>
</gene>
<dbReference type="STRING" id="1346286.SAMN05444362_10724"/>
<proteinExistence type="predicted"/>
<dbReference type="AlphaFoldDB" id="A0A1M5C403"/>
<organism evidence="1 2">
    <name type="scientific">Dysgonomonas macrotermitis</name>
    <dbReference type="NCBI Taxonomy" id="1346286"/>
    <lineage>
        <taxon>Bacteria</taxon>
        <taxon>Pseudomonadati</taxon>
        <taxon>Bacteroidota</taxon>
        <taxon>Bacteroidia</taxon>
        <taxon>Bacteroidales</taxon>
        <taxon>Dysgonomonadaceae</taxon>
        <taxon>Dysgonomonas</taxon>
    </lineage>
</organism>
<dbReference type="Proteomes" id="UP000184480">
    <property type="component" value="Unassembled WGS sequence"/>
</dbReference>
<evidence type="ECO:0000313" key="1">
    <source>
        <dbReference type="EMBL" id="SHF49513.1"/>
    </source>
</evidence>
<protein>
    <submittedName>
        <fullName evidence="1">Uncharacterized protein</fullName>
    </submittedName>
</protein>
<name>A0A1M5C403_9BACT</name>
<sequence>MALYTNHNVVTLPMAADGKYKIGDTFKSNAYNDRQFDGLIIRNISYCFGVRLHFDWLEWKNNRPEIKEDTIVLNKRLSKHLF</sequence>
<evidence type="ECO:0000313" key="2">
    <source>
        <dbReference type="Proteomes" id="UP000184480"/>
    </source>
</evidence>
<reference evidence="2" key="1">
    <citation type="submission" date="2016-11" db="EMBL/GenBank/DDBJ databases">
        <authorList>
            <person name="Varghese N."/>
            <person name="Submissions S."/>
        </authorList>
    </citation>
    <scope>NUCLEOTIDE SEQUENCE [LARGE SCALE GENOMIC DNA]</scope>
    <source>
        <strain evidence="2">DSM 27370</strain>
    </source>
</reference>
<keyword evidence="2" id="KW-1185">Reference proteome</keyword>